<name>A0A0B4L941_9CAUD</name>
<dbReference type="GeneID" id="23680987"/>
<evidence type="ECO:0000313" key="1">
    <source>
        <dbReference type="EMBL" id="AHJ86824.1"/>
    </source>
</evidence>
<sequence>MKLQRESIKDSTVKGVWNFCIYDKNPAMIELIEESLCEMEAPFTVEGKTVHWQQFCDMCPCYEDGYGSGFWIPIEYVEDFKKSFKEAKEEL</sequence>
<dbReference type="EMBL" id="KJ000058">
    <property type="protein sequence ID" value="AHJ86824.1"/>
    <property type="molecule type" value="Genomic_DNA"/>
</dbReference>
<dbReference type="Pfam" id="PF17438">
    <property type="entry name" value="DUF5417"/>
    <property type="match status" value="1"/>
</dbReference>
<accession>A0A0B4L941</accession>
<evidence type="ECO:0000313" key="2">
    <source>
        <dbReference type="Proteomes" id="UP000032000"/>
    </source>
</evidence>
<reference evidence="1" key="1">
    <citation type="submission" date="2015-06" db="EMBL/GenBank/DDBJ databases">
        <title>Genomic characterization of STP4-a, a novel T4 virulent phage infecting Salmonella.</title>
        <authorList>
            <person name="Li M."/>
            <person name="Wang J."/>
            <person name="Lin H."/>
            <person name="Han F."/>
        </authorList>
    </citation>
    <scope>NUCLEOTIDE SEQUENCE [LARGE SCALE GENOMIC DNA]</scope>
</reference>
<dbReference type="KEGG" id="vg:23680987"/>
<gene>
    <name evidence="1" type="ORF">STP4a_227</name>
</gene>
<dbReference type="RefSeq" id="YP_009126177.1">
    <property type="nucleotide sequence ID" value="NC_026607.2"/>
</dbReference>
<dbReference type="Proteomes" id="UP000032000">
    <property type="component" value="Segment"/>
</dbReference>
<protein>
    <submittedName>
        <fullName evidence="1">Uncharacterized protein</fullName>
    </submittedName>
</protein>
<dbReference type="InterPro" id="IPR035392">
    <property type="entry name" value="DUF5417"/>
</dbReference>
<proteinExistence type="predicted"/>
<keyword evidence="2" id="KW-1185">Reference proteome</keyword>
<organism evidence="1 2">
    <name type="scientific">Salmonella phage STP4-a</name>
    <dbReference type="NCBI Taxonomy" id="1445860"/>
    <lineage>
        <taxon>Viruses</taxon>
        <taxon>Duplodnaviria</taxon>
        <taxon>Heunggongvirae</taxon>
        <taxon>Uroviricota</taxon>
        <taxon>Caudoviricetes</taxon>
        <taxon>Pantevenvirales</taxon>
        <taxon>Straboviridae</taxon>
        <taxon>Tevenvirinae</taxon>
        <taxon>Gelderlandvirus</taxon>
        <taxon>Gelderlandvirus stp4a</taxon>
    </lineage>
</organism>